<dbReference type="SUPFAM" id="SSF63829">
    <property type="entry name" value="Calcium-dependent phosphotriesterase"/>
    <property type="match status" value="1"/>
</dbReference>
<evidence type="ECO:0000259" key="2">
    <source>
        <dbReference type="Pfam" id="PF21544"/>
    </source>
</evidence>
<evidence type="ECO:0000256" key="1">
    <source>
        <dbReference type="SAM" id="SignalP"/>
    </source>
</evidence>
<reference evidence="3" key="1">
    <citation type="submission" date="2021-01" db="EMBL/GenBank/DDBJ databases">
        <title>Marivirga sp. nov., isolated from intertidal surface sediments.</title>
        <authorList>
            <person name="Zhang M."/>
        </authorList>
    </citation>
    <scope>NUCLEOTIDE SEQUENCE</scope>
    <source>
        <strain evidence="3">SM1354</strain>
    </source>
</reference>
<dbReference type="RefSeq" id="WP_201917586.1">
    <property type="nucleotide sequence ID" value="NZ_JAERQG010000001.1"/>
</dbReference>
<dbReference type="Gene3D" id="2.130.10.10">
    <property type="entry name" value="YVTN repeat-like/Quinoprotein amine dehydrogenase"/>
    <property type="match status" value="3"/>
</dbReference>
<dbReference type="InterPro" id="IPR048954">
    <property type="entry name" value="PorZ_N"/>
</dbReference>
<dbReference type="EMBL" id="JAERQG010000001">
    <property type="protein sequence ID" value="MBL0764214.1"/>
    <property type="molecule type" value="Genomic_DNA"/>
</dbReference>
<protein>
    <recommendedName>
        <fullName evidence="2">PorZ N-terminal beta-propeller domain-containing protein</fullName>
    </recommendedName>
</protein>
<accession>A0A937AEM5</accession>
<organism evidence="3 4">
    <name type="scientific">Marivirga atlantica</name>
    <dbReference type="NCBI Taxonomy" id="1548457"/>
    <lineage>
        <taxon>Bacteria</taxon>
        <taxon>Pseudomonadati</taxon>
        <taxon>Bacteroidota</taxon>
        <taxon>Cytophagia</taxon>
        <taxon>Cytophagales</taxon>
        <taxon>Marivirgaceae</taxon>
        <taxon>Marivirga</taxon>
    </lineage>
</organism>
<sequence length="722" mass="80438">MLRVYSGLIILNLLLCTNSLSAQNIPIGNWRSHVDYSNAKSITVFDHKIFCMTDNGLFYYDPEDESINTLQVQDGLSDINPTDIFTHEPTDQLFISYKSGIVDVIDKDFNILSFTDIANSDIIESKAINSISADTDNIYLSADFGVVILDAKSLQINDSYINLSRTGEPLAINQLSIVNDLLYLATPEGLLIGESRNDTNLKDFRNWSRTNVDSTTKLIKTAFFDEQLFTLTEQGEVYTFVNGTWSRINSIPNNITNIYFDDASLKASEQNQVYGYSSGSFEPELAFSVAGTVNNSLTVSSQKYVAHSTHSLAKVSGSSLQSLKPNGPVGTTESIYQLENYTIHFSTNAIGFSYFFNGRWSYVFEDADGQQLPYFKDVSIDLINETGLFLSEEEGLYIWDTEQITAVSVEDTVDVWHFTATDNLGSPWALCEKDGVYNLYNLSSSELISTGLGTNKTVKEYLIVPNGDHYLATNEGIVAFNVENEVSRILTETSGNGNLSSNRINTFELGLDGKLWIGTADGVCYFTNYFGVFENTNVDAVRPIFDGFFLFDYTAINAIAIDGGNRLWVGNRDGLWLFDKDIEENLLHFTEENSPLANETVEQIRINPFNGEAFIKSGDQLISYRTASSRANSTHSDVKVFPNPVYLNQHDQVSINGLVFNNEIMITDLAGNLVYKGAANGGTFNWNLQNYSGFITKPGIYLVFSVDTFGEETYQTKFVVSN</sequence>
<dbReference type="AlphaFoldDB" id="A0A937AEM5"/>
<feature type="chain" id="PRO_5037141053" description="PorZ N-terminal beta-propeller domain-containing protein" evidence="1">
    <location>
        <begin position="23"/>
        <end position="722"/>
    </location>
</feature>
<feature type="signal peptide" evidence="1">
    <location>
        <begin position="1"/>
        <end position="22"/>
    </location>
</feature>
<dbReference type="InterPro" id="IPR011047">
    <property type="entry name" value="Quinoprotein_ADH-like_sf"/>
</dbReference>
<dbReference type="InterPro" id="IPR015943">
    <property type="entry name" value="WD40/YVTN_repeat-like_dom_sf"/>
</dbReference>
<dbReference type="Proteomes" id="UP000642920">
    <property type="component" value="Unassembled WGS sequence"/>
</dbReference>
<evidence type="ECO:0000313" key="3">
    <source>
        <dbReference type="EMBL" id="MBL0764214.1"/>
    </source>
</evidence>
<proteinExistence type="predicted"/>
<keyword evidence="1" id="KW-0732">Signal</keyword>
<feature type="domain" description="PorZ N-terminal beta-propeller" evidence="2">
    <location>
        <begin position="49"/>
        <end position="208"/>
    </location>
</feature>
<dbReference type="Pfam" id="PF21544">
    <property type="entry name" value="PorZ_N_b_propeller"/>
    <property type="match status" value="1"/>
</dbReference>
<gene>
    <name evidence="3" type="ORF">JKP34_03050</name>
</gene>
<keyword evidence="4" id="KW-1185">Reference proteome</keyword>
<dbReference type="SUPFAM" id="SSF50998">
    <property type="entry name" value="Quinoprotein alcohol dehydrogenase-like"/>
    <property type="match status" value="1"/>
</dbReference>
<evidence type="ECO:0000313" key="4">
    <source>
        <dbReference type="Proteomes" id="UP000642920"/>
    </source>
</evidence>
<comment type="caution">
    <text evidence="3">The sequence shown here is derived from an EMBL/GenBank/DDBJ whole genome shotgun (WGS) entry which is preliminary data.</text>
</comment>
<name>A0A937AEM5_9BACT</name>